<evidence type="ECO:0000259" key="7">
    <source>
        <dbReference type="PROSITE" id="PS51736"/>
    </source>
</evidence>
<feature type="coiled-coil region" evidence="6">
    <location>
        <begin position="358"/>
        <end position="385"/>
    </location>
</feature>
<proteinExistence type="predicted"/>
<name>A0A495J3A7_9SPHI</name>
<dbReference type="PROSITE" id="PS51736">
    <property type="entry name" value="RECOMBINASES_3"/>
    <property type="match status" value="1"/>
</dbReference>
<keyword evidence="2" id="KW-0238">DNA-binding</keyword>
<keyword evidence="3" id="KW-0233">DNA recombination</keyword>
<reference evidence="9 10" key="1">
    <citation type="submission" date="2018-10" db="EMBL/GenBank/DDBJ databases">
        <title>Genomic Encyclopedia of Archaeal and Bacterial Type Strains, Phase II (KMG-II): from individual species to whole genera.</title>
        <authorList>
            <person name="Goeker M."/>
        </authorList>
    </citation>
    <scope>NUCLEOTIDE SEQUENCE [LARGE SCALE GENOMIC DNA]</scope>
    <source>
        <strain evidence="9 10">DSM 18602</strain>
    </source>
</reference>
<evidence type="ECO:0000313" key="9">
    <source>
        <dbReference type="EMBL" id="RKR83313.1"/>
    </source>
</evidence>
<evidence type="ECO:0000256" key="6">
    <source>
        <dbReference type="SAM" id="Coils"/>
    </source>
</evidence>
<dbReference type="InterPro" id="IPR050639">
    <property type="entry name" value="SSR_resolvase"/>
</dbReference>
<dbReference type="InterPro" id="IPR025827">
    <property type="entry name" value="Zn_ribbon_recom_dom"/>
</dbReference>
<dbReference type="PROSITE" id="PS51737">
    <property type="entry name" value="RECOMBINASE_DNA_BIND"/>
    <property type="match status" value="1"/>
</dbReference>
<gene>
    <name evidence="9" type="ORF">BDD43_3518</name>
</gene>
<dbReference type="InterPro" id="IPR038109">
    <property type="entry name" value="DNA_bind_recomb_sf"/>
</dbReference>
<dbReference type="GO" id="GO:0003677">
    <property type="term" value="F:DNA binding"/>
    <property type="evidence" value="ECO:0007669"/>
    <property type="project" value="UniProtKB-KW"/>
</dbReference>
<evidence type="ECO:0000256" key="1">
    <source>
        <dbReference type="ARBA" id="ARBA00022908"/>
    </source>
</evidence>
<dbReference type="GO" id="GO:0000150">
    <property type="term" value="F:DNA strand exchange activity"/>
    <property type="evidence" value="ECO:0007669"/>
    <property type="project" value="InterPro"/>
</dbReference>
<dbReference type="PROSITE" id="PS00397">
    <property type="entry name" value="RECOMBINASES_1"/>
    <property type="match status" value="1"/>
</dbReference>
<dbReference type="Proteomes" id="UP000268007">
    <property type="component" value="Unassembled WGS sequence"/>
</dbReference>
<feature type="domain" description="Resolvase/invertase-type recombinase catalytic" evidence="7">
    <location>
        <begin position="3"/>
        <end position="151"/>
    </location>
</feature>
<dbReference type="Gene3D" id="3.40.50.1390">
    <property type="entry name" value="Resolvase, N-terminal catalytic domain"/>
    <property type="match status" value="1"/>
</dbReference>
<dbReference type="Pfam" id="PF00239">
    <property type="entry name" value="Resolvase"/>
    <property type="match status" value="1"/>
</dbReference>
<evidence type="ECO:0000256" key="3">
    <source>
        <dbReference type="ARBA" id="ARBA00023172"/>
    </source>
</evidence>
<comment type="caution">
    <text evidence="9">The sequence shown here is derived from an EMBL/GenBank/DDBJ whole genome shotgun (WGS) entry which is preliminary data.</text>
</comment>
<keyword evidence="10" id="KW-1185">Reference proteome</keyword>
<dbReference type="SMART" id="SM00857">
    <property type="entry name" value="Resolvase"/>
    <property type="match status" value="1"/>
</dbReference>
<feature type="active site" description="O-(5'-phospho-DNA)-serine intermediate" evidence="4 5">
    <location>
        <position position="11"/>
    </location>
</feature>
<organism evidence="9 10">
    <name type="scientific">Mucilaginibacter gracilis</name>
    <dbReference type="NCBI Taxonomy" id="423350"/>
    <lineage>
        <taxon>Bacteria</taxon>
        <taxon>Pseudomonadati</taxon>
        <taxon>Bacteroidota</taxon>
        <taxon>Sphingobacteriia</taxon>
        <taxon>Sphingobacteriales</taxon>
        <taxon>Sphingobacteriaceae</taxon>
        <taxon>Mucilaginibacter</taxon>
    </lineage>
</organism>
<protein>
    <submittedName>
        <fullName evidence="9">DNA invertase Pin-like site-specific DNA recombinase</fullName>
    </submittedName>
</protein>
<dbReference type="EMBL" id="RBKU01000001">
    <property type="protein sequence ID" value="RKR83313.1"/>
    <property type="molecule type" value="Genomic_DNA"/>
</dbReference>
<dbReference type="GO" id="GO:0015074">
    <property type="term" value="P:DNA integration"/>
    <property type="evidence" value="ECO:0007669"/>
    <property type="project" value="UniProtKB-KW"/>
</dbReference>
<dbReference type="Pfam" id="PF07508">
    <property type="entry name" value="Recombinase"/>
    <property type="match status" value="1"/>
</dbReference>
<dbReference type="Gene3D" id="3.90.1750.20">
    <property type="entry name" value="Putative Large Serine Recombinase, Chain B, Domain 2"/>
    <property type="match status" value="1"/>
</dbReference>
<dbReference type="RefSeq" id="WP_121198827.1">
    <property type="nucleotide sequence ID" value="NZ_RBKU01000001.1"/>
</dbReference>
<sequence length="529" mass="61148">MKTADLYIRVSTDEQADKGYSQRDQEERLKRYCHYSGIQVRHVIFEDFSAKSFKRPAWQNLLITLKKQPNKTQFVLFTKWDRFSRNAGDAYQMINILKHLNVEPQAIEQPLDLSIPENKIMLAVYLASPEVENDRRALNTFNGMRRAVKEGRLMGCAPKGYLNKITEDGRKYIAVDQTLAPIIKAAFEEIARGRYTVSDIWRKAVDDGLNCAQNSFWKMIHNPVYCGRILVKAYKDEPEQIVEGKHEAIVSVTTFNKIQELINGKSASRTTFVASDEIPLRGFLICPLCGRHLTASASKSKTGRRYHYYHCYKKCTFRHRADHTNELFVQQLSRYIVNTSAAEVFRKKVEREFAKPSAGNHKSEIQTLSAQVAEANEKIKKARESYLSGAFDEVDFKEVKLSNEKKVLHLEDRIFELLRNRETVDHNKMIDNILRLFNRLVEYYKFMGSEGKRDLLSSMYPEKIVFDGAEVRTPRINEVVARMYQINSGLDVKKERLSEKKSRQPLKVTPQGLLTQTKAKKGKIKNIDL</sequence>
<evidence type="ECO:0000256" key="5">
    <source>
        <dbReference type="PROSITE-ProRule" id="PRU10137"/>
    </source>
</evidence>
<evidence type="ECO:0000256" key="4">
    <source>
        <dbReference type="PIRSR" id="PIRSR606118-50"/>
    </source>
</evidence>
<keyword evidence="6" id="KW-0175">Coiled coil</keyword>
<dbReference type="PANTHER" id="PTHR30461">
    <property type="entry name" value="DNA-INVERTASE FROM LAMBDOID PROPHAGE"/>
    <property type="match status" value="1"/>
</dbReference>
<dbReference type="SUPFAM" id="SSF53041">
    <property type="entry name" value="Resolvase-like"/>
    <property type="match status" value="1"/>
</dbReference>
<evidence type="ECO:0000259" key="8">
    <source>
        <dbReference type="PROSITE" id="PS51737"/>
    </source>
</evidence>
<dbReference type="InterPro" id="IPR036162">
    <property type="entry name" value="Resolvase-like_N_sf"/>
</dbReference>
<dbReference type="CDD" id="cd00338">
    <property type="entry name" value="Ser_Recombinase"/>
    <property type="match status" value="1"/>
</dbReference>
<keyword evidence="1" id="KW-0229">DNA integration</keyword>
<accession>A0A495J3A7</accession>
<dbReference type="PANTHER" id="PTHR30461:SF23">
    <property type="entry name" value="DNA RECOMBINASE-RELATED"/>
    <property type="match status" value="1"/>
</dbReference>
<dbReference type="InterPro" id="IPR006118">
    <property type="entry name" value="Recombinase_CS"/>
</dbReference>
<dbReference type="OrthoDB" id="9815006at2"/>
<dbReference type="InterPro" id="IPR006119">
    <property type="entry name" value="Resolv_N"/>
</dbReference>
<feature type="domain" description="Recombinase" evidence="8">
    <location>
        <begin position="158"/>
        <end position="268"/>
    </location>
</feature>
<dbReference type="InterPro" id="IPR011109">
    <property type="entry name" value="DNA_bind_recombinase_dom"/>
</dbReference>
<dbReference type="AlphaFoldDB" id="A0A495J3A7"/>
<evidence type="ECO:0000256" key="2">
    <source>
        <dbReference type="ARBA" id="ARBA00023125"/>
    </source>
</evidence>
<dbReference type="Pfam" id="PF13408">
    <property type="entry name" value="Zn_ribbon_recom"/>
    <property type="match status" value="1"/>
</dbReference>
<evidence type="ECO:0000313" key="10">
    <source>
        <dbReference type="Proteomes" id="UP000268007"/>
    </source>
</evidence>